<keyword evidence="4 7" id="KW-0812">Transmembrane</keyword>
<evidence type="ECO:0000256" key="6">
    <source>
        <dbReference type="ARBA" id="ARBA00023136"/>
    </source>
</evidence>
<feature type="transmembrane region" description="Helical" evidence="7">
    <location>
        <begin position="85"/>
        <end position="103"/>
    </location>
</feature>
<name>A0A2S9IGV6_9GAMM</name>
<comment type="caution">
    <text evidence="9">The sequence shown here is derived from an EMBL/GenBank/DDBJ whole genome shotgun (WGS) entry which is preliminary data.</text>
</comment>
<feature type="transmembrane region" description="Helical" evidence="7">
    <location>
        <begin position="170"/>
        <end position="188"/>
    </location>
</feature>
<comment type="subcellular location">
    <subcellularLocation>
        <location evidence="1">Cell membrane</location>
        <topology evidence="1">Multi-pass membrane protein</topology>
    </subcellularLocation>
</comment>
<evidence type="ECO:0000256" key="5">
    <source>
        <dbReference type="ARBA" id="ARBA00022989"/>
    </source>
</evidence>
<feature type="transmembrane region" description="Helical" evidence="7">
    <location>
        <begin position="20"/>
        <end position="41"/>
    </location>
</feature>
<dbReference type="OrthoDB" id="7375466at2"/>
<dbReference type="Gene3D" id="1.20.1720.10">
    <property type="entry name" value="Multidrug resistance protein D"/>
    <property type="match status" value="1"/>
</dbReference>
<feature type="transmembrane region" description="Helical" evidence="7">
    <location>
        <begin position="61"/>
        <end position="78"/>
    </location>
</feature>
<accession>A0A2S9IGV6</accession>
<feature type="domain" description="Major facilitator superfamily (MFS) profile" evidence="8">
    <location>
        <begin position="19"/>
        <end position="478"/>
    </location>
</feature>
<feature type="transmembrane region" description="Helical" evidence="7">
    <location>
        <begin position="144"/>
        <end position="164"/>
    </location>
</feature>
<feature type="transmembrane region" description="Helical" evidence="7">
    <location>
        <begin position="422"/>
        <end position="443"/>
    </location>
</feature>
<dbReference type="EMBL" id="PDET01000002">
    <property type="protein sequence ID" value="PRD17010.1"/>
    <property type="molecule type" value="Genomic_DNA"/>
</dbReference>
<keyword evidence="5 7" id="KW-1133">Transmembrane helix</keyword>
<evidence type="ECO:0000256" key="2">
    <source>
        <dbReference type="ARBA" id="ARBA00022448"/>
    </source>
</evidence>
<feature type="transmembrane region" description="Helical" evidence="7">
    <location>
        <begin position="115"/>
        <end position="132"/>
    </location>
</feature>
<evidence type="ECO:0000313" key="10">
    <source>
        <dbReference type="Proteomes" id="UP000239181"/>
    </source>
</evidence>
<evidence type="ECO:0000256" key="1">
    <source>
        <dbReference type="ARBA" id="ARBA00004651"/>
    </source>
</evidence>
<evidence type="ECO:0000256" key="3">
    <source>
        <dbReference type="ARBA" id="ARBA00022475"/>
    </source>
</evidence>
<dbReference type="AlphaFoldDB" id="A0A2S9IGV6"/>
<keyword evidence="10" id="KW-1185">Reference proteome</keyword>
<feature type="transmembrane region" description="Helical" evidence="7">
    <location>
        <begin position="330"/>
        <end position="347"/>
    </location>
</feature>
<dbReference type="CDD" id="cd17321">
    <property type="entry name" value="MFS_MMR_MDR_like"/>
    <property type="match status" value="1"/>
</dbReference>
<evidence type="ECO:0000313" key="9">
    <source>
        <dbReference type="EMBL" id="PRD17010.1"/>
    </source>
</evidence>
<feature type="transmembrane region" description="Helical" evidence="7">
    <location>
        <begin position="455"/>
        <end position="473"/>
    </location>
</feature>
<dbReference type="RefSeq" id="WP_105591592.1">
    <property type="nucleotide sequence ID" value="NZ_PDET01000002.1"/>
</dbReference>
<proteinExistence type="predicted"/>
<dbReference type="InterPro" id="IPR020846">
    <property type="entry name" value="MFS_dom"/>
</dbReference>
<feature type="transmembrane region" description="Helical" evidence="7">
    <location>
        <begin position="254"/>
        <end position="274"/>
    </location>
</feature>
<dbReference type="PANTHER" id="PTHR42718">
    <property type="entry name" value="MAJOR FACILITATOR SUPERFAMILY MULTIDRUG TRANSPORTER MFSC"/>
    <property type="match status" value="1"/>
</dbReference>
<organism evidence="9 10">
    <name type="scientific">Pantoea coffeiphila</name>
    <dbReference type="NCBI Taxonomy" id="1465635"/>
    <lineage>
        <taxon>Bacteria</taxon>
        <taxon>Pseudomonadati</taxon>
        <taxon>Pseudomonadota</taxon>
        <taxon>Gammaproteobacteria</taxon>
        <taxon>Enterobacterales</taxon>
        <taxon>Erwiniaceae</taxon>
        <taxon>Pantoea</taxon>
    </lineage>
</organism>
<evidence type="ECO:0000256" key="4">
    <source>
        <dbReference type="ARBA" id="ARBA00022692"/>
    </source>
</evidence>
<dbReference type="PANTHER" id="PTHR42718:SF46">
    <property type="entry name" value="BLR6921 PROTEIN"/>
    <property type="match status" value="1"/>
</dbReference>
<gene>
    <name evidence="9" type="ORF">CQW29_04960</name>
</gene>
<dbReference type="Gene3D" id="1.20.1250.20">
    <property type="entry name" value="MFS general substrate transporter like domains"/>
    <property type="match status" value="1"/>
</dbReference>
<protein>
    <submittedName>
        <fullName evidence="9">MFS transporter</fullName>
    </submittedName>
</protein>
<dbReference type="GO" id="GO:0022857">
    <property type="term" value="F:transmembrane transporter activity"/>
    <property type="evidence" value="ECO:0007669"/>
    <property type="project" value="InterPro"/>
</dbReference>
<reference evidence="9 10" key="1">
    <citation type="submission" date="2017-10" db="EMBL/GenBank/DDBJ databases">
        <title>Draft genome of two endophytic bacteria isolated from 'guarana' Paullinia cupana (Mart.) Ducke.</title>
        <authorList>
            <person name="Siqueira K.A."/>
            <person name="Liotti R.G."/>
            <person name="Mendes T.A."/>
            <person name="Soares M.A."/>
        </authorList>
    </citation>
    <scope>NUCLEOTIDE SEQUENCE [LARGE SCALE GENOMIC DNA]</scope>
    <source>
        <strain evidence="9 10">342</strain>
    </source>
</reference>
<feature type="transmembrane region" description="Helical" evidence="7">
    <location>
        <begin position="354"/>
        <end position="374"/>
    </location>
</feature>
<dbReference type="Pfam" id="PF07690">
    <property type="entry name" value="MFS_1"/>
    <property type="match status" value="2"/>
</dbReference>
<dbReference type="SUPFAM" id="SSF103473">
    <property type="entry name" value="MFS general substrate transporter"/>
    <property type="match status" value="1"/>
</dbReference>
<evidence type="ECO:0000256" key="7">
    <source>
        <dbReference type="SAM" id="Phobius"/>
    </source>
</evidence>
<dbReference type="GO" id="GO:0005886">
    <property type="term" value="C:plasma membrane"/>
    <property type="evidence" value="ECO:0007669"/>
    <property type="project" value="UniProtKB-SubCell"/>
</dbReference>
<evidence type="ECO:0000259" key="8">
    <source>
        <dbReference type="PROSITE" id="PS50850"/>
    </source>
</evidence>
<dbReference type="InterPro" id="IPR036259">
    <property type="entry name" value="MFS_trans_sf"/>
</dbReference>
<dbReference type="Proteomes" id="UP000239181">
    <property type="component" value="Unassembled WGS sequence"/>
</dbReference>
<feature type="transmembrane region" description="Helical" evidence="7">
    <location>
        <begin position="386"/>
        <end position="410"/>
    </location>
</feature>
<sequence length="480" mass="50252">MTDIHPDSMRARTGFPYRALLAPGIAQALIALDYAIVYVALPTLAQRLHLSASEMQWVVSLYGLTFAALLLSGGALCDRLGARRMFIAGMALFLFASLLGGLAQSGVLLLAARGGQGIAAALLQPTVLALMAQRFSGESHRRALAIWSAIGASGLVAGVILGGALTALSWRAIFFINLPPGLLALWLVRRHFLAAGKQPSLSGLKMGPGVTSSSHSAGKIHRPIFRFLHGSGAIIGCAAAGTLVWALMRYAESGAADFLANRLAAATILLFILHERYAPQPLLPRSLRILPGLQTGWLSSACYMASVGSQFFAMTLLWQQSQHLDAVTTGLLFTPLALLIVLGNAFYSRLSTRFAGSCLLIVGFAAAGLGLWLLSVNLTDPLSPSFISGIVLSGLGHGLIYPAMFAVGLAAVSEPQQGRASALIVTSQYIAGAIALAVIAVLLGTQPEIAAWQEVFRVLSGAALVGMLIAICADRSAESS</sequence>
<dbReference type="PROSITE" id="PS50850">
    <property type="entry name" value="MFS"/>
    <property type="match status" value="1"/>
</dbReference>
<dbReference type="InterPro" id="IPR011701">
    <property type="entry name" value="MFS"/>
</dbReference>
<feature type="transmembrane region" description="Helical" evidence="7">
    <location>
        <begin position="295"/>
        <end position="318"/>
    </location>
</feature>
<keyword evidence="3" id="KW-1003">Cell membrane</keyword>
<feature type="transmembrane region" description="Helical" evidence="7">
    <location>
        <begin position="227"/>
        <end position="248"/>
    </location>
</feature>
<keyword evidence="6 7" id="KW-0472">Membrane</keyword>
<keyword evidence="2" id="KW-0813">Transport</keyword>